<dbReference type="eggNOG" id="COG4978">
    <property type="taxonomic scope" value="Bacteria"/>
</dbReference>
<dbReference type="EMBL" id="CP002353">
    <property type="protein sequence ID" value="ADV61994.1"/>
    <property type="molecule type" value="Genomic_DNA"/>
</dbReference>
<keyword evidence="4" id="KW-1185">Reference proteome</keyword>
<dbReference type="OrthoDB" id="263408at2"/>
<dbReference type="Proteomes" id="UP000008631">
    <property type="component" value="Chromosome"/>
</dbReference>
<dbReference type="KEGG" id="ipa:Isop_1409"/>
<feature type="region of interest" description="Disordered" evidence="1">
    <location>
        <begin position="33"/>
        <end position="53"/>
    </location>
</feature>
<reference evidence="3 4" key="2">
    <citation type="journal article" date="2011" name="Stand. Genomic Sci.">
        <title>Complete genome sequence of Isosphaera pallida type strain (IS1B).</title>
        <authorList>
            <consortium name="US DOE Joint Genome Institute (JGI-PGF)"/>
            <person name="Goker M."/>
            <person name="Cleland D."/>
            <person name="Saunders E."/>
            <person name="Lapidus A."/>
            <person name="Nolan M."/>
            <person name="Lucas S."/>
            <person name="Hammon N."/>
            <person name="Deshpande S."/>
            <person name="Cheng J.F."/>
            <person name="Tapia R."/>
            <person name="Han C."/>
            <person name="Goodwin L."/>
            <person name="Pitluck S."/>
            <person name="Liolios K."/>
            <person name="Pagani I."/>
            <person name="Ivanova N."/>
            <person name="Mavromatis K."/>
            <person name="Pati A."/>
            <person name="Chen A."/>
            <person name="Palaniappan K."/>
            <person name="Land M."/>
            <person name="Hauser L."/>
            <person name="Chang Y.J."/>
            <person name="Jeffries C.D."/>
            <person name="Detter J.C."/>
            <person name="Beck B."/>
            <person name="Woyke T."/>
            <person name="Bristow J."/>
            <person name="Eisen J.A."/>
            <person name="Markowitz V."/>
            <person name="Hugenholtz P."/>
            <person name="Kyrpides N.C."/>
            <person name="Klenk H.P."/>
        </authorList>
    </citation>
    <scope>NUCLEOTIDE SEQUENCE [LARGE SCALE GENOMIC DNA]</scope>
    <source>
        <strain evidence="4">ATCC 43644 / DSM 9630 / IS1B</strain>
    </source>
</reference>
<feature type="chain" id="PRO_5003226202" description="SOUL heme-binding protein" evidence="2">
    <location>
        <begin position="31"/>
        <end position="232"/>
    </location>
</feature>
<dbReference type="Gene3D" id="3.20.80.10">
    <property type="entry name" value="Regulatory factor, effector binding domain"/>
    <property type="match status" value="1"/>
</dbReference>
<accession>E8QXF3</accession>
<evidence type="ECO:0000313" key="3">
    <source>
        <dbReference type="EMBL" id="ADV61994.1"/>
    </source>
</evidence>
<dbReference type="InterPro" id="IPR011256">
    <property type="entry name" value="Reg_factor_effector_dom_sf"/>
</dbReference>
<dbReference type="AlphaFoldDB" id="E8QXF3"/>
<protein>
    <recommendedName>
        <fullName evidence="5">SOUL heme-binding protein</fullName>
    </recommendedName>
</protein>
<dbReference type="SUPFAM" id="SSF55136">
    <property type="entry name" value="Probable bacterial effector-binding domain"/>
    <property type="match status" value="1"/>
</dbReference>
<keyword evidence="2" id="KW-0732">Signal</keyword>
<evidence type="ECO:0000313" key="4">
    <source>
        <dbReference type="Proteomes" id="UP000008631"/>
    </source>
</evidence>
<organism evidence="3 4">
    <name type="scientific">Isosphaera pallida (strain ATCC 43644 / DSM 9630 / IS1B)</name>
    <dbReference type="NCBI Taxonomy" id="575540"/>
    <lineage>
        <taxon>Bacteria</taxon>
        <taxon>Pseudomonadati</taxon>
        <taxon>Planctomycetota</taxon>
        <taxon>Planctomycetia</taxon>
        <taxon>Isosphaerales</taxon>
        <taxon>Isosphaeraceae</taxon>
        <taxon>Isosphaera</taxon>
    </lineage>
</organism>
<dbReference type="RefSeq" id="WP_013564282.1">
    <property type="nucleotide sequence ID" value="NC_014962.1"/>
</dbReference>
<reference key="1">
    <citation type="submission" date="2010-11" db="EMBL/GenBank/DDBJ databases">
        <title>The complete sequence of chromosome of Isophaera pallida ATCC 43644.</title>
        <authorList>
            <consortium name="US DOE Joint Genome Institute (JGI-PGF)"/>
            <person name="Lucas S."/>
            <person name="Copeland A."/>
            <person name="Lapidus A."/>
            <person name="Bruce D."/>
            <person name="Goodwin L."/>
            <person name="Pitluck S."/>
            <person name="Kyrpides N."/>
            <person name="Mavromatis K."/>
            <person name="Pagani I."/>
            <person name="Ivanova N."/>
            <person name="Saunders E."/>
            <person name="Brettin T."/>
            <person name="Detter J.C."/>
            <person name="Han C."/>
            <person name="Tapia R."/>
            <person name="Land M."/>
            <person name="Hauser L."/>
            <person name="Markowitz V."/>
            <person name="Cheng J.-F."/>
            <person name="Hugenholtz P."/>
            <person name="Woyke T."/>
            <person name="Wu D."/>
            <person name="Eisen J.A."/>
        </authorList>
    </citation>
    <scope>NUCLEOTIDE SEQUENCE</scope>
    <source>
        <strain>ATCC 43644</strain>
    </source>
</reference>
<dbReference type="HOGENOM" id="CLU_104131_1_0_0"/>
<dbReference type="Pfam" id="PF04832">
    <property type="entry name" value="SOUL"/>
    <property type="match status" value="1"/>
</dbReference>
<proteinExistence type="predicted"/>
<name>E8QXF3_ISOPI</name>
<evidence type="ECO:0008006" key="5">
    <source>
        <dbReference type="Google" id="ProtNLM"/>
    </source>
</evidence>
<dbReference type="InParanoid" id="E8QXF3"/>
<evidence type="ECO:0000256" key="2">
    <source>
        <dbReference type="SAM" id="SignalP"/>
    </source>
</evidence>
<dbReference type="InterPro" id="IPR006917">
    <property type="entry name" value="SOUL_heme-bd"/>
</dbReference>
<feature type="signal peptide" evidence="2">
    <location>
        <begin position="1"/>
        <end position="30"/>
    </location>
</feature>
<gene>
    <name evidence="3" type="ordered locus">Isop_1409</name>
</gene>
<evidence type="ECO:0000256" key="1">
    <source>
        <dbReference type="SAM" id="MobiDB-lite"/>
    </source>
</evidence>
<sequence length="232" mass="25210">MTTPCLRPVWVAALAVCFGFVSMFQTAAHAQDLPPVKPADSDSPLAEDWPGGTAPGTIEVKRYPAYRSAVATAKGIPVNSGADGVLFMTLFNHISKNDIAMTTPVVNTYDEVMIETPGEKGVMTMEFIYRTPRMGNPGRDGAVEVKDHPAATYVALGIQGRMNTQIMLDGVARLEKWLEEHKDEWVAAGPPRRLGYHGPMTPESQKLWEVQIPIKPAKEAAPPTAGARENVK</sequence>